<evidence type="ECO:0000313" key="4">
    <source>
        <dbReference type="Proteomes" id="UP000030640"/>
    </source>
</evidence>
<keyword evidence="1" id="KW-0732">Signal</keyword>
<dbReference type="OrthoDB" id="371712at2759"/>
<name>W7AG68_9APIC</name>
<evidence type="ECO:0000313" key="3">
    <source>
        <dbReference type="EMBL" id="EUD64306.1"/>
    </source>
</evidence>
<feature type="chain" id="PRO_5004890531" description="Tryptophan/threonine-rich plasmodium antigen C-terminal domain-containing protein" evidence="1">
    <location>
        <begin position="29"/>
        <end position="322"/>
    </location>
</feature>
<keyword evidence="4" id="KW-1185">Reference proteome</keyword>
<protein>
    <recommendedName>
        <fullName evidence="2">Tryptophan/threonine-rich plasmodium antigen C-terminal domain-containing protein</fullName>
    </recommendedName>
</protein>
<reference evidence="3 4" key="1">
    <citation type="submission" date="2013-02" db="EMBL/GenBank/DDBJ databases">
        <title>The Genome Sequence of Plasmodium inui San Antonio 1.</title>
        <authorList>
            <consortium name="The Broad Institute Genome Sequencing Platform"/>
            <consortium name="The Broad Institute Genome Sequencing Center for Infectious Disease"/>
            <person name="Neafsey D."/>
            <person name="Cheeseman I."/>
            <person name="Volkman S."/>
            <person name="Adams J."/>
            <person name="Walker B."/>
            <person name="Young S.K."/>
            <person name="Zeng Q."/>
            <person name="Gargeya S."/>
            <person name="Fitzgerald M."/>
            <person name="Haas B."/>
            <person name="Abouelleil A."/>
            <person name="Alvarado L."/>
            <person name="Arachchi H.M."/>
            <person name="Berlin A.M."/>
            <person name="Chapman S.B."/>
            <person name="Dewar J."/>
            <person name="Goldberg J."/>
            <person name="Griggs A."/>
            <person name="Gujja S."/>
            <person name="Hansen M."/>
            <person name="Howarth C."/>
            <person name="Imamovic A."/>
            <person name="Larimer J."/>
            <person name="McCowan C."/>
            <person name="Murphy C."/>
            <person name="Neiman D."/>
            <person name="Pearson M."/>
            <person name="Priest M."/>
            <person name="Roberts A."/>
            <person name="Saif S."/>
            <person name="Shea T."/>
            <person name="Sisk P."/>
            <person name="Sykes S."/>
            <person name="Wortman J."/>
            <person name="Nusbaum C."/>
            <person name="Birren B."/>
        </authorList>
    </citation>
    <scope>NUCLEOTIDE SEQUENCE [LARGE SCALE GENOMIC DNA]</scope>
    <source>
        <strain evidence="3 4">San Antonio 1</strain>
    </source>
</reference>
<dbReference type="GeneID" id="20040595"/>
<evidence type="ECO:0000256" key="1">
    <source>
        <dbReference type="SAM" id="SignalP"/>
    </source>
</evidence>
<dbReference type="VEuPathDB" id="PlasmoDB:C922_05321"/>
<dbReference type="Proteomes" id="UP000030640">
    <property type="component" value="Unassembled WGS sequence"/>
</dbReference>
<dbReference type="Pfam" id="PF12319">
    <property type="entry name" value="TryThrA_C"/>
    <property type="match status" value="1"/>
</dbReference>
<sequence>MKQISAFSCLCTLLYIFSSSSVFNGVAATAKEECPPLENIPGAGTVAIRSFSNQLSQYENRDSDGGHVKKWIRELNQEFKKFKDMKFKEIEKIEKQKEEAWDHWLTMMEPEWINFSNFMEEKKNRWMQKKEEEWSLWIKDMEHKWINYKKRKDKKYLTKYTDGTLDCTEREWNFMMKREVEECMINDYKKWMKDAEDNLHKWISKDLDIWKKKKFDEWLKVEWKKEEDAYWAKEGTSPYGESGNPLFPLIKKCFDMYNARKKREKEHWNKLTENVGKTITNKKYIDWENMKSTKSAWYNEWMDIFLQQCLTSKLKKHRPRLL</sequence>
<feature type="domain" description="Tryptophan/threonine-rich plasmodium antigen C-terminal" evidence="2">
    <location>
        <begin position="100"/>
        <end position="313"/>
    </location>
</feature>
<evidence type="ECO:0000259" key="2">
    <source>
        <dbReference type="Pfam" id="PF12319"/>
    </source>
</evidence>
<organism evidence="3 4">
    <name type="scientific">Plasmodium inui San Antonio 1</name>
    <dbReference type="NCBI Taxonomy" id="1237626"/>
    <lineage>
        <taxon>Eukaryota</taxon>
        <taxon>Sar</taxon>
        <taxon>Alveolata</taxon>
        <taxon>Apicomplexa</taxon>
        <taxon>Aconoidasida</taxon>
        <taxon>Haemosporida</taxon>
        <taxon>Plasmodiidae</taxon>
        <taxon>Plasmodium</taxon>
        <taxon>Plasmodium (Plasmodium)</taxon>
    </lineage>
</organism>
<gene>
    <name evidence="3" type="ORF">C922_05321</name>
</gene>
<dbReference type="RefSeq" id="XP_008819114.1">
    <property type="nucleotide sequence ID" value="XM_008820892.1"/>
</dbReference>
<dbReference type="AlphaFoldDB" id="W7AG68"/>
<dbReference type="InterPro" id="IPR022089">
    <property type="entry name" value="Plasmodium-antigen_C"/>
</dbReference>
<feature type="signal peptide" evidence="1">
    <location>
        <begin position="1"/>
        <end position="28"/>
    </location>
</feature>
<proteinExistence type="predicted"/>
<dbReference type="EMBL" id="KI965514">
    <property type="protein sequence ID" value="EUD64306.1"/>
    <property type="molecule type" value="Genomic_DNA"/>
</dbReference>
<accession>W7AG68</accession>